<dbReference type="PANTHER" id="PTHR22777:SF4">
    <property type="entry name" value="UPF0053 PROTEIN SLL1254"/>
    <property type="match status" value="1"/>
</dbReference>
<dbReference type="Pfam" id="PF00571">
    <property type="entry name" value="CBS"/>
    <property type="match status" value="2"/>
</dbReference>
<evidence type="ECO:0000256" key="10">
    <source>
        <dbReference type="PROSITE-ProRule" id="PRU00703"/>
    </source>
</evidence>
<dbReference type="AlphaFoldDB" id="A0A193LEY8"/>
<evidence type="ECO:0000256" key="6">
    <source>
        <dbReference type="ARBA" id="ARBA00023122"/>
    </source>
</evidence>
<dbReference type="GO" id="GO:0005886">
    <property type="term" value="C:plasma membrane"/>
    <property type="evidence" value="ECO:0007669"/>
    <property type="project" value="TreeGrafter"/>
</dbReference>
<evidence type="ECO:0000256" key="3">
    <source>
        <dbReference type="ARBA" id="ARBA00022692"/>
    </source>
</evidence>
<keyword evidence="4" id="KW-0677">Repeat</keyword>
<evidence type="ECO:0000256" key="5">
    <source>
        <dbReference type="ARBA" id="ARBA00022989"/>
    </source>
</evidence>
<keyword evidence="14" id="KW-1185">Reference proteome</keyword>
<dbReference type="SUPFAM" id="SSF56176">
    <property type="entry name" value="FAD-binding/transporter-associated domain-like"/>
    <property type="match status" value="1"/>
</dbReference>
<dbReference type="GO" id="GO:0050660">
    <property type="term" value="F:flavin adenine dinucleotide binding"/>
    <property type="evidence" value="ECO:0007669"/>
    <property type="project" value="InterPro"/>
</dbReference>
<evidence type="ECO:0000256" key="2">
    <source>
        <dbReference type="ARBA" id="ARBA00006337"/>
    </source>
</evidence>
<keyword evidence="5 11" id="KW-1133">Transmembrane helix</keyword>
<dbReference type="Pfam" id="PF03471">
    <property type="entry name" value="CorC_HlyC"/>
    <property type="match status" value="1"/>
</dbReference>
<proteinExistence type="inferred from homology"/>
<dbReference type="InterPro" id="IPR046342">
    <property type="entry name" value="CBS_dom_sf"/>
</dbReference>
<feature type="domain" description="CBS" evidence="12">
    <location>
        <begin position="265"/>
        <end position="322"/>
    </location>
</feature>
<organism evidence="13 14">
    <name type="scientific">Woeseia oceani</name>
    <dbReference type="NCBI Taxonomy" id="1548547"/>
    <lineage>
        <taxon>Bacteria</taxon>
        <taxon>Pseudomonadati</taxon>
        <taxon>Pseudomonadota</taxon>
        <taxon>Gammaproteobacteria</taxon>
        <taxon>Woeseiales</taxon>
        <taxon>Woeseiaceae</taxon>
        <taxon>Woeseia</taxon>
    </lineage>
</organism>
<evidence type="ECO:0000313" key="14">
    <source>
        <dbReference type="Proteomes" id="UP000092695"/>
    </source>
</evidence>
<feature type="domain" description="CBS" evidence="12">
    <location>
        <begin position="198"/>
        <end position="258"/>
    </location>
</feature>
<comment type="similarity">
    <text evidence="2">Belongs to the UPF0053 family.</text>
</comment>
<dbReference type="KEGG" id="woc:BA177_07195"/>
<comment type="function">
    <text evidence="8">Plays a role in the transport of magnesium and cobalt ions.</text>
</comment>
<evidence type="ECO:0000256" key="1">
    <source>
        <dbReference type="ARBA" id="ARBA00004141"/>
    </source>
</evidence>
<keyword evidence="3 11" id="KW-0812">Transmembrane</keyword>
<evidence type="ECO:0000313" key="13">
    <source>
        <dbReference type="EMBL" id="ANO51021.1"/>
    </source>
</evidence>
<dbReference type="SUPFAM" id="SSF54631">
    <property type="entry name" value="CBS-domain pair"/>
    <property type="match status" value="1"/>
</dbReference>
<dbReference type="Pfam" id="PF01595">
    <property type="entry name" value="CNNM"/>
    <property type="match status" value="1"/>
</dbReference>
<dbReference type="EMBL" id="CP016268">
    <property type="protein sequence ID" value="ANO51021.1"/>
    <property type="molecule type" value="Genomic_DNA"/>
</dbReference>
<reference evidence="13 14" key="1">
    <citation type="submission" date="2016-06" db="EMBL/GenBank/DDBJ databases">
        <title>Complete genome sequence of a deep-branching marine Gamma Proteobacterium Woeseia oceani type strain XK5.</title>
        <authorList>
            <person name="Mu D."/>
            <person name="Du Z."/>
        </authorList>
    </citation>
    <scope>NUCLEOTIDE SEQUENCE [LARGE SCALE GENOMIC DNA]</scope>
    <source>
        <strain evidence="13 14">XK5</strain>
    </source>
</reference>
<name>A0A193LEY8_9GAMM</name>
<dbReference type="STRING" id="1548547.BA177_07195"/>
<gene>
    <name evidence="13" type="ORF">BA177_07195</name>
</gene>
<dbReference type="SMART" id="SM01091">
    <property type="entry name" value="CorC_HlyC"/>
    <property type="match status" value="1"/>
</dbReference>
<keyword evidence="6 10" id="KW-0129">CBS domain</keyword>
<dbReference type="PROSITE" id="PS51371">
    <property type="entry name" value="CBS"/>
    <property type="match status" value="2"/>
</dbReference>
<feature type="transmembrane region" description="Helical" evidence="11">
    <location>
        <begin position="57"/>
        <end position="81"/>
    </location>
</feature>
<evidence type="ECO:0000256" key="4">
    <source>
        <dbReference type="ARBA" id="ARBA00022737"/>
    </source>
</evidence>
<dbReference type="Gene3D" id="3.10.580.10">
    <property type="entry name" value="CBS-domain"/>
    <property type="match status" value="1"/>
</dbReference>
<dbReference type="InterPro" id="IPR002550">
    <property type="entry name" value="CNNM"/>
</dbReference>
<dbReference type="InterPro" id="IPR000644">
    <property type="entry name" value="CBS_dom"/>
</dbReference>
<evidence type="ECO:0000256" key="9">
    <source>
        <dbReference type="ARBA" id="ARBA00040729"/>
    </source>
</evidence>
<keyword evidence="7 11" id="KW-0472">Membrane</keyword>
<dbReference type="Gene3D" id="3.30.465.10">
    <property type="match status" value="1"/>
</dbReference>
<dbReference type="Proteomes" id="UP000092695">
    <property type="component" value="Chromosome"/>
</dbReference>
<feature type="transmembrane region" description="Helical" evidence="11">
    <location>
        <begin position="88"/>
        <end position="107"/>
    </location>
</feature>
<evidence type="ECO:0000256" key="7">
    <source>
        <dbReference type="ARBA" id="ARBA00023136"/>
    </source>
</evidence>
<accession>A0A193LEY8</accession>
<dbReference type="InterPro" id="IPR036318">
    <property type="entry name" value="FAD-bd_PCMH-like_sf"/>
</dbReference>
<feature type="transmembrane region" description="Helical" evidence="11">
    <location>
        <begin position="119"/>
        <end position="140"/>
    </location>
</feature>
<dbReference type="FunFam" id="3.10.580.10:FF:000002">
    <property type="entry name" value="Magnesium/cobalt efflux protein CorC"/>
    <property type="match status" value="1"/>
</dbReference>
<evidence type="ECO:0000256" key="8">
    <source>
        <dbReference type="ARBA" id="ARBA00037273"/>
    </source>
</evidence>
<comment type="subcellular location">
    <subcellularLocation>
        <location evidence="1">Membrane</location>
        <topology evidence="1">Multi-pass membrane protein</topology>
    </subcellularLocation>
</comment>
<dbReference type="PANTHER" id="PTHR22777">
    <property type="entry name" value="HEMOLYSIN-RELATED"/>
    <property type="match status" value="1"/>
</dbReference>
<dbReference type="InterPro" id="IPR044751">
    <property type="entry name" value="Ion_transp-like_CBS"/>
</dbReference>
<sequence>MLIFLTAITVVLTVSFICSLCESVLLSTSPAQSEAMISRHRRAGRWMAGFKRNIDVPIAAILILNTAAHTVGASVAGASYVSVFDERTLWIFTIVFTIAVLVLTEIIPKTLGVSHSRFFAVPVAYMIRVMTVVLYPFVFVSERFSRSLRSGKAAPVTSVEEIRLLAAMGRNEGAVGPRTAEMIVGATHLRQMTAGDVMLPRQGIVHLSGEMTAAEARALIKDKGYSRYPFVPAKDIDDVAGIVVAKDLLHWMHDAADEPLAWSELVREPVVVPESMPLTGLLRTFQTERMHMAIVVDEYGGVEGIVTLEDVLEEVVGEILDETDEHIDDTWQQSDGSMHVRASVELRKICARLGLPWEPDDNVATVGGLITEMLGRLPVRGDSVLWKNCQLEVLSASSRRAEMIAVRPAPDDHTPEDG</sequence>
<dbReference type="InterPro" id="IPR016169">
    <property type="entry name" value="FAD-bd_PCMH_sub2"/>
</dbReference>
<evidence type="ECO:0000259" key="12">
    <source>
        <dbReference type="PROSITE" id="PS51371"/>
    </source>
</evidence>
<protein>
    <recommendedName>
        <fullName evidence="9">Magnesium and cobalt efflux protein CorC</fullName>
    </recommendedName>
</protein>
<dbReference type="CDD" id="cd04590">
    <property type="entry name" value="CBS_pair_CorC_HlyC_assoc"/>
    <property type="match status" value="1"/>
</dbReference>
<evidence type="ECO:0000256" key="11">
    <source>
        <dbReference type="SAM" id="Phobius"/>
    </source>
</evidence>
<dbReference type="InterPro" id="IPR005170">
    <property type="entry name" value="Transptr-assoc_dom"/>
</dbReference>
<dbReference type="RefSeq" id="WP_068614806.1">
    <property type="nucleotide sequence ID" value="NZ_CP016268.1"/>
</dbReference>